<dbReference type="Proteomes" id="UP000013304">
    <property type="component" value="Chromosome"/>
</dbReference>
<reference evidence="1 2" key="1">
    <citation type="submission" date="2013-04" db="EMBL/GenBank/DDBJ databases">
        <title>Complete genome sequence of Streptomyces fulvissimus.</title>
        <authorList>
            <person name="Myronovskyi M."/>
            <person name="Tokovenko B."/>
            <person name="Manderscheid N."/>
            <person name="Petzke L."/>
            <person name="Luzhetskyy A."/>
        </authorList>
    </citation>
    <scope>NUCLEOTIDE SEQUENCE [LARGE SCALE GENOMIC DNA]</scope>
    <source>
        <strain evidence="1 2">DSM 40593</strain>
    </source>
</reference>
<dbReference type="InterPro" id="IPR024411">
    <property type="entry name" value="Tail_terminator_phage"/>
</dbReference>
<evidence type="ECO:0000313" key="1">
    <source>
        <dbReference type="EMBL" id="AGK80399.1"/>
    </source>
</evidence>
<evidence type="ECO:0000313" key="2">
    <source>
        <dbReference type="Proteomes" id="UP000013304"/>
    </source>
</evidence>
<organism evidence="1 2">
    <name type="scientific">Streptomyces microflavus DSM 40593</name>
    <dbReference type="NCBI Taxonomy" id="1303692"/>
    <lineage>
        <taxon>Bacteria</taxon>
        <taxon>Bacillati</taxon>
        <taxon>Actinomycetota</taxon>
        <taxon>Actinomycetes</taxon>
        <taxon>Kitasatosporales</taxon>
        <taxon>Streptomycetaceae</taxon>
        <taxon>Streptomyces</taxon>
    </lineage>
</organism>
<gene>
    <name evidence="1" type="ORF">SFUL_5511</name>
</gene>
<dbReference type="RefSeq" id="WP_015611702.1">
    <property type="nucleotide sequence ID" value="NC_021177.1"/>
</dbReference>
<dbReference type="AlphaFoldDB" id="N0CZL6"/>
<accession>N0CZL6</accession>
<sequence>MSYTADLVEGLAELLDEQGLGIYGPPDEPYPTTGTAIVLGVMPAQPDRILCLTPYPIEDTGGPEAITAVQVRMRAGRDPRAIYTAADDVFGVLDGREHYRLRTVPVSLSWRQSEASLGLDSSNRMELTANYYFRTLRRTAHTHE</sequence>
<dbReference type="PATRIC" id="fig|1303692.3.peg.5537"/>
<dbReference type="HOGENOM" id="CLU_146665_0_0_11"/>
<dbReference type="KEGG" id="sfi:SFUL_5511"/>
<dbReference type="EMBL" id="CP005080">
    <property type="protein sequence ID" value="AGK80399.1"/>
    <property type="molecule type" value="Genomic_DNA"/>
</dbReference>
<protein>
    <recommendedName>
        <fullName evidence="3">DUF3168 domain-containing protein</fullName>
    </recommendedName>
</protein>
<proteinExistence type="predicted"/>
<name>N0CZL6_STRMI</name>
<evidence type="ECO:0008006" key="3">
    <source>
        <dbReference type="Google" id="ProtNLM"/>
    </source>
</evidence>
<dbReference type="eggNOG" id="ENOG5034732">
    <property type="taxonomic scope" value="Bacteria"/>
</dbReference>
<dbReference type="Pfam" id="PF12691">
    <property type="entry name" value="Phage_tail_terminator_6"/>
    <property type="match status" value="1"/>
</dbReference>
<dbReference type="OrthoDB" id="4953313at2"/>